<dbReference type="EMBL" id="CAKLDM010000001">
    <property type="protein sequence ID" value="CAH0537211.1"/>
    <property type="molecule type" value="Genomic_DNA"/>
</dbReference>
<evidence type="ECO:0000256" key="1">
    <source>
        <dbReference type="ARBA" id="ARBA00000085"/>
    </source>
</evidence>
<dbReference type="InterPro" id="IPR003660">
    <property type="entry name" value="HAMP_dom"/>
</dbReference>
<organism evidence="13 14">
    <name type="scientific">Vibrio marisflavi CECT 7928</name>
    <dbReference type="NCBI Taxonomy" id="634439"/>
    <lineage>
        <taxon>Bacteria</taxon>
        <taxon>Pseudomonadati</taxon>
        <taxon>Pseudomonadota</taxon>
        <taxon>Gammaproteobacteria</taxon>
        <taxon>Vibrionales</taxon>
        <taxon>Vibrionaceae</taxon>
        <taxon>Vibrio</taxon>
    </lineage>
</organism>
<feature type="domain" description="Histidine kinase" evidence="11">
    <location>
        <begin position="389"/>
        <end position="580"/>
    </location>
</feature>
<dbReference type="InterPro" id="IPR011712">
    <property type="entry name" value="Sig_transdc_His_kin_sub3_dim/P"/>
</dbReference>
<comment type="subcellular location">
    <subcellularLocation>
        <location evidence="9">Cell inner membrane</location>
    </subcellularLocation>
    <subcellularLocation>
        <location evidence="2">Membrane</location>
    </subcellularLocation>
</comment>
<evidence type="ECO:0000259" key="11">
    <source>
        <dbReference type="PROSITE" id="PS50109"/>
    </source>
</evidence>
<dbReference type="Gene3D" id="1.10.287.130">
    <property type="match status" value="1"/>
</dbReference>
<evidence type="ECO:0000256" key="10">
    <source>
        <dbReference type="SAM" id="Phobius"/>
    </source>
</evidence>
<proteinExistence type="predicted"/>
<dbReference type="PANTHER" id="PTHR24421">
    <property type="entry name" value="NITRATE/NITRITE SENSOR PROTEIN NARX-RELATED"/>
    <property type="match status" value="1"/>
</dbReference>
<evidence type="ECO:0000256" key="3">
    <source>
        <dbReference type="ARBA" id="ARBA00022553"/>
    </source>
</evidence>
<dbReference type="PROSITE" id="PS50109">
    <property type="entry name" value="HIS_KIN"/>
    <property type="match status" value="1"/>
</dbReference>
<dbReference type="Gene3D" id="1.20.120.960">
    <property type="entry name" value="Histidine kinase NarX, sensor domain"/>
    <property type="match status" value="1"/>
</dbReference>
<sequence length="580" mass="65903">MVQVNTNKFEFSSSSVTGVMFLSMMFLSISAIISISICIWISGNIQGDGHEINRLGHMRMESYRLLSKVPLKPEDMHYIEQLEADTASPILDSYWNDDSIKNSQKEIIAFWFNQVKPSLLKATSITEESNMIAEFEHRIDHLVNTYDRDTEHKVLILRASLYSFLAITLLLFIFIAIQLRLKILLPWKDLMRAIAALKAGDLTARCNAKDYKGEFSVLGSVINDMAEEIKLTHTGLEEKIREKTNNLTYKNRLLDFMFRASGTLISKPHLDDNKLYAPILHELKDITNSKSVTLDIHSEEENISKHSIQEIAEDGIPPEDHFECVLLDEHKHYGALHIEFYQSDQNTTIAKNLIQALADQITRSIASKQQAKVKENLVLAEERAAIARELHDSIAQSLSSLKMRISALQMQKDNLTETQINIIQDIRTETSSAYSQLRQLLSTFRLQLNDNDFSTTMKNIITDFNHRLGFNIDYTLVPITGLLTPRQEINLVFIVKEALNNVYKHANATDVRVSILPNDSKQDITVTISDNGVGIIQESKPNHHGINIMKERALLIDSHLNIRSSSDEGTEIQLTIGWSK</sequence>
<dbReference type="SMART" id="SM00304">
    <property type="entry name" value="HAMP"/>
    <property type="match status" value="1"/>
</dbReference>
<dbReference type="Pfam" id="PF02518">
    <property type="entry name" value="HATPase_c"/>
    <property type="match status" value="1"/>
</dbReference>
<evidence type="ECO:0000256" key="4">
    <source>
        <dbReference type="ARBA" id="ARBA00022679"/>
    </source>
</evidence>
<keyword evidence="9" id="KW-1003">Cell membrane</keyword>
<evidence type="ECO:0000256" key="7">
    <source>
        <dbReference type="ARBA" id="ARBA00022840"/>
    </source>
</evidence>
<keyword evidence="7 9" id="KW-0067">ATP-binding</keyword>
<dbReference type="InterPro" id="IPR036890">
    <property type="entry name" value="HATPase_C_sf"/>
</dbReference>
<feature type="domain" description="HAMP" evidence="12">
    <location>
        <begin position="181"/>
        <end position="234"/>
    </location>
</feature>
<keyword evidence="10" id="KW-0812">Transmembrane</keyword>
<dbReference type="SUPFAM" id="SSF55874">
    <property type="entry name" value="ATPase domain of HSP90 chaperone/DNA topoisomerase II/histidine kinase"/>
    <property type="match status" value="1"/>
</dbReference>
<dbReference type="GO" id="GO:0004673">
    <property type="term" value="F:protein histidine kinase activity"/>
    <property type="evidence" value="ECO:0007669"/>
    <property type="project" value="UniProtKB-EC"/>
</dbReference>
<keyword evidence="8 9" id="KW-0902">Two-component regulatory system</keyword>
<dbReference type="InterPro" id="IPR005467">
    <property type="entry name" value="His_kinase_dom"/>
</dbReference>
<protein>
    <recommendedName>
        <fullName evidence="9">Sensor protein</fullName>
        <ecNumber evidence="9">2.7.13.3</ecNumber>
    </recommendedName>
</protein>
<gene>
    <name evidence="13" type="primary">narX</name>
    <name evidence="13" type="ORF">VMF7928_00995</name>
</gene>
<dbReference type="PIRSF" id="PIRSF003167">
    <property type="entry name" value="STHK_NarX/NarQ"/>
    <property type="match status" value="1"/>
</dbReference>
<name>A0ABM9A157_9VIBR</name>
<dbReference type="Proteomes" id="UP000838748">
    <property type="component" value="Unassembled WGS sequence"/>
</dbReference>
<evidence type="ECO:0000256" key="6">
    <source>
        <dbReference type="ARBA" id="ARBA00022777"/>
    </source>
</evidence>
<comment type="catalytic activity">
    <reaction evidence="1 9">
        <text>ATP + protein L-histidine = ADP + protein N-phospho-L-histidine.</text>
        <dbReference type="EC" id="2.7.13.3"/>
    </reaction>
</comment>
<keyword evidence="5 9" id="KW-0547">Nucleotide-binding</keyword>
<accession>A0ABM9A157</accession>
<dbReference type="Gene3D" id="3.30.565.10">
    <property type="entry name" value="Histidine kinase-like ATPase, C-terminal domain"/>
    <property type="match status" value="1"/>
</dbReference>
<dbReference type="CDD" id="cd16917">
    <property type="entry name" value="HATPase_UhpB-NarQ-NarX-like"/>
    <property type="match status" value="1"/>
</dbReference>
<evidence type="ECO:0000259" key="12">
    <source>
        <dbReference type="PROSITE" id="PS50885"/>
    </source>
</evidence>
<evidence type="ECO:0000256" key="9">
    <source>
        <dbReference type="PIRNR" id="PIRNR003167"/>
    </source>
</evidence>
<keyword evidence="9 10" id="KW-0472">Membrane</keyword>
<dbReference type="PROSITE" id="PS50885">
    <property type="entry name" value="HAMP"/>
    <property type="match status" value="1"/>
</dbReference>
<dbReference type="PANTHER" id="PTHR24421:SF10">
    <property type="entry name" value="NITRATE_NITRITE SENSOR PROTEIN NARQ"/>
    <property type="match status" value="1"/>
</dbReference>
<dbReference type="InterPro" id="IPR016380">
    <property type="entry name" value="Sig_transdc_His_kin_NarX/NarQ"/>
</dbReference>
<evidence type="ECO:0000256" key="2">
    <source>
        <dbReference type="ARBA" id="ARBA00004370"/>
    </source>
</evidence>
<comment type="caution">
    <text evidence="13">The sequence shown here is derived from an EMBL/GenBank/DDBJ whole genome shotgun (WGS) entry which is preliminary data.</text>
</comment>
<evidence type="ECO:0000256" key="5">
    <source>
        <dbReference type="ARBA" id="ARBA00022741"/>
    </source>
</evidence>
<dbReference type="Pfam" id="PF07730">
    <property type="entry name" value="HisKA_3"/>
    <property type="match status" value="1"/>
</dbReference>
<keyword evidence="4 9" id="KW-0808">Transferase</keyword>
<feature type="transmembrane region" description="Helical" evidence="10">
    <location>
        <begin position="20"/>
        <end position="41"/>
    </location>
</feature>
<feature type="transmembrane region" description="Helical" evidence="10">
    <location>
        <begin position="161"/>
        <end position="181"/>
    </location>
</feature>
<dbReference type="RefSeq" id="WP_237360366.1">
    <property type="nucleotide sequence ID" value="NZ_CAKLDM010000001.1"/>
</dbReference>
<evidence type="ECO:0000256" key="8">
    <source>
        <dbReference type="ARBA" id="ARBA00023012"/>
    </source>
</evidence>
<keyword evidence="6 9" id="KW-0418">Kinase</keyword>
<keyword evidence="10" id="KW-1133">Transmembrane helix</keyword>
<dbReference type="InterPro" id="IPR042295">
    <property type="entry name" value="NarX-like_N_sf"/>
</dbReference>
<keyword evidence="3" id="KW-0597">Phosphoprotein</keyword>
<keyword evidence="9" id="KW-0997">Cell inner membrane</keyword>
<keyword evidence="14" id="KW-1185">Reference proteome</keyword>
<dbReference type="InterPro" id="IPR003594">
    <property type="entry name" value="HATPase_dom"/>
</dbReference>
<evidence type="ECO:0000313" key="14">
    <source>
        <dbReference type="Proteomes" id="UP000838748"/>
    </source>
</evidence>
<dbReference type="EC" id="2.7.13.3" evidence="9"/>
<dbReference type="InterPro" id="IPR050482">
    <property type="entry name" value="Sensor_HK_TwoCompSys"/>
</dbReference>
<evidence type="ECO:0000313" key="13">
    <source>
        <dbReference type="EMBL" id="CAH0537211.1"/>
    </source>
</evidence>
<dbReference type="Gene3D" id="1.20.5.1930">
    <property type="match status" value="1"/>
</dbReference>
<reference evidence="13" key="1">
    <citation type="submission" date="2021-11" db="EMBL/GenBank/DDBJ databases">
        <authorList>
            <person name="Rodrigo-Torres L."/>
            <person name="Arahal R. D."/>
            <person name="Lucena T."/>
        </authorList>
    </citation>
    <scope>NUCLEOTIDE SEQUENCE</scope>
    <source>
        <strain evidence="13">CECT 7928</strain>
    </source>
</reference>